<evidence type="ECO:0000313" key="5">
    <source>
        <dbReference type="Proteomes" id="UP000198346"/>
    </source>
</evidence>
<accession>A0A239PKA7</accession>
<evidence type="ECO:0000313" key="4">
    <source>
        <dbReference type="EMBL" id="SNT67759.1"/>
    </source>
</evidence>
<dbReference type="AlphaFoldDB" id="A0A239PKA7"/>
<dbReference type="Pfam" id="PF13508">
    <property type="entry name" value="Acetyltransf_7"/>
    <property type="match status" value="1"/>
</dbReference>
<organism evidence="4 5">
    <name type="scientific">Amphiplicatus metriothermophilus</name>
    <dbReference type="NCBI Taxonomy" id="1519374"/>
    <lineage>
        <taxon>Bacteria</taxon>
        <taxon>Pseudomonadati</taxon>
        <taxon>Pseudomonadota</taxon>
        <taxon>Alphaproteobacteria</taxon>
        <taxon>Parvularculales</taxon>
        <taxon>Parvularculaceae</taxon>
        <taxon>Amphiplicatus</taxon>
    </lineage>
</organism>
<dbReference type="InterPro" id="IPR016181">
    <property type="entry name" value="Acyl_CoA_acyltransferase"/>
</dbReference>
<proteinExistence type="predicted"/>
<evidence type="ECO:0000256" key="2">
    <source>
        <dbReference type="ARBA" id="ARBA00023315"/>
    </source>
</evidence>
<sequence>MKIEPAGAADRAALLALWERSVRATHDFLAEEDVIAIREAVRAHALPALELWLARDGKGAPVGFMGLAGNSVETLFIDPDWFGRGLGRAFLNHARALRGPLRVDVNEQNPGALAFYRKCGFVETGRSAVDSDGRPFPIIHLAESAAEKESAT</sequence>
<dbReference type="SUPFAM" id="SSF55729">
    <property type="entry name" value="Acyl-CoA N-acyltransferases (Nat)"/>
    <property type="match status" value="1"/>
</dbReference>
<dbReference type="OrthoDB" id="9797417at2"/>
<evidence type="ECO:0000256" key="1">
    <source>
        <dbReference type="ARBA" id="ARBA00022679"/>
    </source>
</evidence>
<dbReference type="PANTHER" id="PTHR43800">
    <property type="entry name" value="PEPTIDYL-LYSINE N-ACETYLTRANSFERASE YJAB"/>
    <property type="match status" value="1"/>
</dbReference>
<dbReference type="NCBIfam" id="NF007807">
    <property type="entry name" value="PRK10514.1"/>
    <property type="match status" value="1"/>
</dbReference>
<gene>
    <name evidence="4" type="ORF">SAMN06297382_0252</name>
</gene>
<dbReference type="RefSeq" id="WP_089411420.1">
    <property type="nucleotide sequence ID" value="NZ_FZQA01000001.1"/>
</dbReference>
<keyword evidence="2" id="KW-0012">Acyltransferase</keyword>
<protein>
    <submittedName>
        <fullName evidence="4">Putative acetyltransferase</fullName>
    </submittedName>
</protein>
<reference evidence="4 5" key="1">
    <citation type="submission" date="2017-07" db="EMBL/GenBank/DDBJ databases">
        <authorList>
            <person name="Sun Z.S."/>
            <person name="Albrecht U."/>
            <person name="Echele G."/>
            <person name="Lee C.C."/>
        </authorList>
    </citation>
    <scope>NUCLEOTIDE SEQUENCE [LARGE SCALE GENOMIC DNA]</scope>
    <source>
        <strain evidence="4 5">CGMCC 1.12710</strain>
    </source>
</reference>
<dbReference type="GO" id="GO:0016747">
    <property type="term" value="F:acyltransferase activity, transferring groups other than amino-acyl groups"/>
    <property type="evidence" value="ECO:0007669"/>
    <property type="project" value="InterPro"/>
</dbReference>
<dbReference type="EMBL" id="FZQA01000001">
    <property type="protein sequence ID" value="SNT67759.1"/>
    <property type="molecule type" value="Genomic_DNA"/>
</dbReference>
<keyword evidence="5" id="KW-1185">Reference proteome</keyword>
<dbReference type="PROSITE" id="PS51186">
    <property type="entry name" value="GNAT"/>
    <property type="match status" value="1"/>
</dbReference>
<dbReference type="PANTHER" id="PTHR43800:SF1">
    <property type="entry name" value="PEPTIDYL-LYSINE N-ACETYLTRANSFERASE YJAB"/>
    <property type="match status" value="1"/>
</dbReference>
<dbReference type="CDD" id="cd04301">
    <property type="entry name" value="NAT_SF"/>
    <property type="match status" value="1"/>
</dbReference>
<evidence type="ECO:0000259" key="3">
    <source>
        <dbReference type="PROSITE" id="PS51186"/>
    </source>
</evidence>
<name>A0A239PKA7_9PROT</name>
<feature type="domain" description="N-acetyltransferase" evidence="3">
    <location>
        <begin position="1"/>
        <end position="143"/>
    </location>
</feature>
<dbReference type="Gene3D" id="3.40.630.30">
    <property type="match status" value="1"/>
</dbReference>
<dbReference type="InterPro" id="IPR000182">
    <property type="entry name" value="GNAT_dom"/>
</dbReference>
<keyword evidence="1 4" id="KW-0808">Transferase</keyword>
<dbReference type="Proteomes" id="UP000198346">
    <property type="component" value="Unassembled WGS sequence"/>
</dbReference>